<proteinExistence type="predicted"/>
<gene>
    <name evidence="1" type="ORF">POPTR_003G070000v4</name>
</gene>
<dbReference type="Proteomes" id="UP000006729">
    <property type="component" value="Chromosome 3"/>
</dbReference>
<evidence type="ECO:0000313" key="2">
    <source>
        <dbReference type="Proteomes" id="UP000006729"/>
    </source>
</evidence>
<protein>
    <submittedName>
        <fullName evidence="1">Uncharacterized protein</fullName>
    </submittedName>
</protein>
<organism evidence="1 2">
    <name type="scientific">Populus trichocarpa</name>
    <name type="common">Western balsam poplar</name>
    <name type="synonym">Populus balsamifera subsp. trichocarpa</name>
    <dbReference type="NCBI Taxonomy" id="3694"/>
    <lineage>
        <taxon>Eukaryota</taxon>
        <taxon>Viridiplantae</taxon>
        <taxon>Streptophyta</taxon>
        <taxon>Embryophyta</taxon>
        <taxon>Tracheophyta</taxon>
        <taxon>Spermatophyta</taxon>
        <taxon>Magnoliopsida</taxon>
        <taxon>eudicotyledons</taxon>
        <taxon>Gunneridae</taxon>
        <taxon>Pentapetalae</taxon>
        <taxon>rosids</taxon>
        <taxon>fabids</taxon>
        <taxon>Malpighiales</taxon>
        <taxon>Salicaceae</taxon>
        <taxon>Saliceae</taxon>
        <taxon>Populus</taxon>
    </lineage>
</organism>
<reference evidence="1 2" key="1">
    <citation type="journal article" date="2006" name="Science">
        <title>The genome of black cottonwood, Populus trichocarpa (Torr. &amp; Gray).</title>
        <authorList>
            <person name="Tuskan G.A."/>
            <person name="Difazio S."/>
            <person name="Jansson S."/>
            <person name="Bohlmann J."/>
            <person name="Grigoriev I."/>
            <person name="Hellsten U."/>
            <person name="Putnam N."/>
            <person name="Ralph S."/>
            <person name="Rombauts S."/>
            <person name="Salamov A."/>
            <person name="Schein J."/>
            <person name="Sterck L."/>
            <person name="Aerts A."/>
            <person name="Bhalerao R.R."/>
            <person name="Bhalerao R.P."/>
            <person name="Blaudez D."/>
            <person name="Boerjan W."/>
            <person name="Brun A."/>
            <person name="Brunner A."/>
            <person name="Busov V."/>
            <person name="Campbell M."/>
            <person name="Carlson J."/>
            <person name="Chalot M."/>
            <person name="Chapman J."/>
            <person name="Chen G.L."/>
            <person name="Cooper D."/>
            <person name="Coutinho P.M."/>
            <person name="Couturier J."/>
            <person name="Covert S."/>
            <person name="Cronk Q."/>
            <person name="Cunningham R."/>
            <person name="Davis J."/>
            <person name="Degroeve S."/>
            <person name="Dejardin A."/>
            <person name="Depamphilis C."/>
            <person name="Detter J."/>
            <person name="Dirks B."/>
            <person name="Dubchak I."/>
            <person name="Duplessis S."/>
            <person name="Ehlting J."/>
            <person name="Ellis B."/>
            <person name="Gendler K."/>
            <person name="Goodstein D."/>
            <person name="Gribskov M."/>
            <person name="Grimwood J."/>
            <person name="Groover A."/>
            <person name="Gunter L."/>
            <person name="Hamberger B."/>
            <person name="Heinze B."/>
            <person name="Helariutta Y."/>
            <person name="Henrissat B."/>
            <person name="Holligan D."/>
            <person name="Holt R."/>
            <person name="Huang W."/>
            <person name="Islam-Faridi N."/>
            <person name="Jones S."/>
            <person name="Jones-Rhoades M."/>
            <person name="Jorgensen R."/>
            <person name="Joshi C."/>
            <person name="Kangasjarvi J."/>
            <person name="Karlsson J."/>
            <person name="Kelleher C."/>
            <person name="Kirkpatrick R."/>
            <person name="Kirst M."/>
            <person name="Kohler A."/>
            <person name="Kalluri U."/>
            <person name="Larimer F."/>
            <person name="Leebens-Mack J."/>
            <person name="Leple J.C."/>
            <person name="Locascio P."/>
            <person name="Lou Y."/>
            <person name="Lucas S."/>
            <person name="Martin F."/>
            <person name="Montanini B."/>
            <person name="Napoli C."/>
            <person name="Nelson D.R."/>
            <person name="Nelson C."/>
            <person name="Nieminen K."/>
            <person name="Nilsson O."/>
            <person name="Pereda V."/>
            <person name="Peter G."/>
            <person name="Philippe R."/>
            <person name="Pilate G."/>
            <person name="Poliakov A."/>
            <person name="Razumovskaya J."/>
            <person name="Richardson P."/>
            <person name="Rinaldi C."/>
            <person name="Ritland K."/>
            <person name="Rouze P."/>
            <person name="Ryaboy D."/>
            <person name="Schmutz J."/>
            <person name="Schrader J."/>
            <person name="Segerman B."/>
            <person name="Shin H."/>
            <person name="Siddiqui A."/>
            <person name="Sterky F."/>
            <person name="Terry A."/>
            <person name="Tsai C.J."/>
            <person name="Uberbacher E."/>
            <person name="Unneberg P."/>
            <person name="Vahala J."/>
            <person name="Wall K."/>
            <person name="Wessler S."/>
            <person name="Yang G."/>
            <person name="Yin T."/>
            <person name="Douglas C."/>
            <person name="Marra M."/>
            <person name="Sandberg G."/>
            <person name="Van de Peer Y."/>
            <person name="Rokhsar D."/>
        </authorList>
    </citation>
    <scope>NUCLEOTIDE SEQUENCE [LARGE SCALE GENOMIC DNA]</scope>
    <source>
        <strain evidence="2">cv. Nisqually</strain>
    </source>
</reference>
<sequence length="247" mass="26913">MNRDPGRGRGRGRDLGGGRGRDRGRGRGRDRGRGRGQWRSPGGGEHWVPNGRSSDPSSHSNYSVGADESSSDEKPFSNRGRNSQRNSRGWFPSYPNSTGNIFWSSSDEKPFSNRGRNSQPNSRGWFPSYPNSAGNIFCQREPLENKSLEDSMSSTGRILHDRSAPSCSSIGSNQSDCSVASNSVNKGDSALMPAISGSRDMKSDIVSAPLEKGAKDGAMHLDFSLKLNSTVPLQNQNDSHLTMHKRL</sequence>
<accession>A0ACC0T825</accession>
<evidence type="ECO:0000313" key="1">
    <source>
        <dbReference type="EMBL" id="KAI9397702.1"/>
    </source>
</evidence>
<keyword evidence="2" id="KW-1185">Reference proteome</keyword>
<comment type="caution">
    <text evidence="1">The sequence shown here is derived from an EMBL/GenBank/DDBJ whole genome shotgun (WGS) entry which is preliminary data.</text>
</comment>
<name>A0ACC0T825_POPTR</name>
<dbReference type="EMBL" id="CM009292">
    <property type="protein sequence ID" value="KAI9397702.1"/>
    <property type="molecule type" value="Genomic_DNA"/>
</dbReference>